<dbReference type="InterPro" id="IPR015500">
    <property type="entry name" value="Peptidase_S8_subtilisin-rel"/>
</dbReference>
<dbReference type="PROSITE" id="PS51892">
    <property type="entry name" value="SUBTILASE"/>
    <property type="match status" value="1"/>
</dbReference>
<dbReference type="InterPro" id="IPR023828">
    <property type="entry name" value="Peptidase_S8_Ser-AS"/>
</dbReference>
<gene>
    <name evidence="9" type="ORF">ACI2L5_08170</name>
</gene>
<evidence type="ECO:0000256" key="7">
    <source>
        <dbReference type="SAM" id="MobiDB-lite"/>
    </source>
</evidence>
<dbReference type="PROSITE" id="PS51318">
    <property type="entry name" value="TAT"/>
    <property type="match status" value="1"/>
</dbReference>
<dbReference type="InterPro" id="IPR000209">
    <property type="entry name" value="Peptidase_S8/S53_dom"/>
</dbReference>
<comment type="similarity">
    <text evidence="1 5 6">Belongs to the peptidase S8 family.</text>
</comment>
<keyword evidence="10" id="KW-1185">Reference proteome</keyword>
<evidence type="ECO:0000256" key="5">
    <source>
        <dbReference type="PROSITE-ProRule" id="PRU01240"/>
    </source>
</evidence>
<evidence type="ECO:0000256" key="4">
    <source>
        <dbReference type="ARBA" id="ARBA00022825"/>
    </source>
</evidence>
<keyword evidence="2 5" id="KW-0645">Protease</keyword>
<dbReference type="Proteomes" id="UP001620295">
    <property type="component" value="Unassembled WGS sequence"/>
</dbReference>
<dbReference type="InterPro" id="IPR050131">
    <property type="entry name" value="Peptidase_S8_subtilisin-like"/>
</dbReference>
<feature type="active site" description="Charge relay system" evidence="5">
    <location>
        <position position="446"/>
    </location>
</feature>
<evidence type="ECO:0000259" key="8">
    <source>
        <dbReference type="Pfam" id="PF00082"/>
    </source>
</evidence>
<dbReference type="PROSITE" id="PS00138">
    <property type="entry name" value="SUBTILASE_SER"/>
    <property type="match status" value="1"/>
</dbReference>
<name>A0ABW8LG56_9ACTN</name>
<organism evidence="9 10">
    <name type="scientific">Streptomyces milbemycinicus</name>
    <dbReference type="NCBI Taxonomy" id="476552"/>
    <lineage>
        <taxon>Bacteria</taxon>
        <taxon>Bacillati</taxon>
        <taxon>Actinomycetota</taxon>
        <taxon>Actinomycetes</taxon>
        <taxon>Kitasatosporales</taxon>
        <taxon>Streptomycetaceae</taxon>
        <taxon>Streptomyces</taxon>
    </lineage>
</organism>
<protein>
    <submittedName>
        <fullName evidence="9">S8 family serine peptidase</fullName>
    </submittedName>
</protein>
<feature type="region of interest" description="Disordered" evidence="7">
    <location>
        <begin position="348"/>
        <end position="376"/>
    </location>
</feature>
<feature type="region of interest" description="Disordered" evidence="7">
    <location>
        <begin position="122"/>
        <end position="147"/>
    </location>
</feature>
<feature type="domain" description="Peptidase S8/S53" evidence="8">
    <location>
        <begin position="187"/>
        <end position="514"/>
    </location>
</feature>
<evidence type="ECO:0000256" key="1">
    <source>
        <dbReference type="ARBA" id="ARBA00011073"/>
    </source>
</evidence>
<proteinExistence type="inferred from homology"/>
<evidence type="ECO:0000256" key="3">
    <source>
        <dbReference type="ARBA" id="ARBA00022801"/>
    </source>
</evidence>
<dbReference type="RefSeq" id="WP_404745922.1">
    <property type="nucleotide sequence ID" value="NZ_JBJDQH010000003.1"/>
</dbReference>
<dbReference type="EMBL" id="JBJDQH010000003">
    <property type="protein sequence ID" value="MFK4264905.1"/>
    <property type="molecule type" value="Genomic_DNA"/>
</dbReference>
<keyword evidence="4 5" id="KW-0720">Serine protease</keyword>
<feature type="active site" description="Charge relay system" evidence="5">
    <location>
        <position position="195"/>
    </location>
</feature>
<dbReference type="Pfam" id="PF00082">
    <property type="entry name" value="Peptidase_S8"/>
    <property type="match status" value="1"/>
</dbReference>
<reference evidence="9 10" key="1">
    <citation type="submission" date="2024-11" db="EMBL/GenBank/DDBJ databases">
        <title>The Natural Products Discovery Center: Release of the First 8490 Sequenced Strains for Exploring Actinobacteria Biosynthetic Diversity.</title>
        <authorList>
            <person name="Kalkreuter E."/>
            <person name="Kautsar S.A."/>
            <person name="Yang D."/>
            <person name="Bader C.D."/>
            <person name="Teijaro C.N."/>
            <person name="Fluegel L."/>
            <person name="Davis C.M."/>
            <person name="Simpson J.R."/>
            <person name="Lauterbach L."/>
            <person name="Steele A.D."/>
            <person name="Gui C."/>
            <person name="Meng S."/>
            <person name="Li G."/>
            <person name="Viehrig K."/>
            <person name="Ye F."/>
            <person name="Su P."/>
            <person name="Kiefer A.F."/>
            <person name="Nichols A."/>
            <person name="Cepeda A.J."/>
            <person name="Yan W."/>
            <person name="Fan B."/>
            <person name="Jiang Y."/>
            <person name="Adhikari A."/>
            <person name="Zheng C.-J."/>
            <person name="Schuster L."/>
            <person name="Cowan T.M."/>
            <person name="Smanski M.J."/>
            <person name="Chevrette M.G."/>
            <person name="De Carvalho L.P.S."/>
            <person name="Shen B."/>
        </authorList>
    </citation>
    <scope>NUCLEOTIDE SEQUENCE [LARGE SCALE GENOMIC DNA]</scope>
    <source>
        <strain evidence="9 10">NPDC020863</strain>
    </source>
</reference>
<evidence type="ECO:0000256" key="6">
    <source>
        <dbReference type="RuleBase" id="RU003355"/>
    </source>
</evidence>
<dbReference type="InterPro" id="IPR006311">
    <property type="entry name" value="TAT_signal"/>
</dbReference>
<dbReference type="InterPro" id="IPR022398">
    <property type="entry name" value="Peptidase_S8_His-AS"/>
</dbReference>
<evidence type="ECO:0000313" key="10">
    <source>
        <dbReference type="Proteomes" id="UP001620295"/>
    </source>
</evidence>
<feature type="compositionally biased region" description="Polar residues" evidence="7">
    <location>
        <begin position="354"/>
        <end position="366"/>
    </location>
</feature>
<dbReference type="PROSITE" id="PS00137">
    <property type="entry name" value="SUBTILASE_HIS"/>
    <property type="match status" value="1"/>
</dbReference>
<evidence type="ECO:0000313" key="9">
    <source>
        <dbReference type="EMBL" id="MFK4264905.1"/>
    </source>
</evidence>
<dbReference type="SUPFAM" id="SSF52743">
    <property type="entry name" value="Subtilisin-like"/>
    <property type="match status" value="1"/>
</dbReference>
<dbReference type="PRINTS" id="PR00723">
    <property type="entry name" value="SUBTILISIN"/>
</dbReference>
<dbReference type="InterPro" id="IPR036852">
    <property type="entry name" value="Peptidase_S8/S53_dom_sf"/>
</dbReference>
<dbReference type="PANTHER" id="PTHR43806">
    <property type="entry name" value="PEPTIDASE S8"/>
    <property type="match status" value="1"/>
</dbReference>
<feature type="active site" description="Charge relay system" evidence="5">
    <location>
        <position position="239"/>
    </location>
</feature>
<dbReference type="PROSITE" id="PS00136">
    <property type="entry name" value="SUBTILASE_ASP"/>
    <property type="match status" value="1"/>
</dbReference>
<accession>A0ABW8LG56</accession>
<comment type="caution">
    <text evidence="9">The sequence shown here is derived from an EMBL/GenBank/DDBJ whole genome shotgun (WGS) entry which is preliminary data.</text>
</comment>
<dbReference type="InterPro" id="IPR023827">
    <property type="entry name" value="Peptidase_S8_Asp-AS"/>
</dbReference>
<dbReference type="Gene3D" id="3.40.50.200">
    <property type="entry name" value="Peptidase S8/S53 domain"/>
    <property type="match status" value="1"/>
</dbReference>
<evidence type="ECO:0000256" key="2">
    <source>
        <dbReference type="ARBA" id="ARBA00022670"/>
    </source>
</evidence>
<sequence length="524" mass="53587">MAHHRPAARPGTRRRRALAAVPAGLALTASLVLLPQAASAIPRGAPTSSALTSSATADGPLLSYVVNTAADHGTVGEVKKAITASHGTVVTAYERIGVIVAHSKDPAFAKTIRQVRGVQSAGATRTAPLTPAATTEVGRPEKVPAPRTSSATAAKALAAGQEPLESLQWDIPAIKADQAAKVNPGSRKVTVAVIDTGVDDTHPDLAPNFSRSQSASCVGGVADTSPGAWRPWNPAEDYHGTHVAGEIAAARNGVGVAGVAPGVKVSAIKVSEPTTSLFYAESVVCAFVFAADHGVEVTNNSYFVDPWKYNCAADPDQKAITDAVGRATAYAQRKGVVSVASAGNSNDDLAAGSLTDTTSPNDTTPVERTVDPSVCPDVPTQLPGVVTVSATGVTSLKSYYSSYGLGQVDVAGPGGDKYQVPELPAKDGRILSTMPGGDYGYLQGTSMASPHVAGVAALLKSAHPKASPQEIQWLLKAQADNPGCPTGPYDPDGDGDTDAVCTGTKHINSFYGYGIVDALDAVTK</sequence>
<feature type="compositionally biased region" description="Low complexity" evidence="7">
    <location>
        <begin position="122"/>
        <end position="135"/>
    </location>
</feature>
<keyword evidence="3 5" id="KW-0378">Hydrolase</keyword>
<dbReference type="PANTHER" id="PTHR43806:SF11">
    <property type="entry name" value="CEREVISIN-RELATED"/>
    <property type="match status" value="1"/>
</dbReference>